<gene>
    <name evidence="1" type="ORF">CYCME_2112</name>
</gene>
<reference evidence="1 2" key="1">
    <citation type="submission" date="2013-05" db="EMBL/GenBank/DDBJ databases">
        <title>Between feast and famine: a lifestyle of most important marine PAH-degrading bacterium Cycloclasticus sp. 7ME.</title>
        <authorList>
            <person name="Yakimov M.M."/>
            <person name="Messina E."/>
            <person name="Genovese M."/>
            <person name="Denaro R."/>
            <person name="Crisafi F."/>
            <person name="Russo D."/>
            <person name="Cappello S."/>
            <person name="Santisi S."/>
            <person name="Smedile F."/>
            <person name="Golyshina O.V."/>
            <person name="Tran H."/>
            <person name="Pieper D.H."/>
            <person name="Golyshin P.N."/>
            <person name="Giuliano L."/>
        </authorList>
    </citation>
    <scope>NUCLEOTIDE SEQUENCE [LARGE SCALE GENOMIC DNA]</scope>
    <source>
        <strain evidence="1 2">78-ME</strain>
    </source>
</reference>
<dbReference type="RefSeq" id="WP_020932965.1">
    <property type="nucleotide sequence ID" value="NC_021917.1"/>
</dbReference>
<protein>
    <submittedName>
        <fullName evidence="1">Phenol hydroxylase, assembly protein DmpK</fullName>
    </submittedName>
</protein>
<dbReference type="HOGENOM" id="CLU_182744_1_0_6"/>
<dbReference type="PATRIC" id="fig|1198232.3.peg.2081"/>
<sequence>MIKKINNISGIEGQRYVRVTKVVNEKYVEFEFAIDDPTINVELVLPFEHFKTFCEMNAATHLTPEQEAAVEYDKLKWRFGVPGFEDGI</sequence>
<dbReference type="Proteomes" id="UP000015380">
    <property type="component" value="Chromosome"/>
</dbReference>
<dbReference type="EMBL" id="CP005996">
    <property type="protein sequence ID" value="AGS40426.1"/>
    <property type="molecule type" value="Genomic_DNA"/>
</dbReference>
<evidence type="ECO:0000313" key="1">
    <source>
        <dbReference type="EMBL" id="AGS40426.1"/>
    </source>
</evidence>
<dbReference type="Pfam" id="PF06099">
    <property type="entry name" value="Phenol_hyd_sub"/>
    <property type="match status" value="1"/>
</dbReference>
<dbReference type="InterPro" id="IPR010353">
    <property type="entry name" value="DmpK"/>
</dbReference>
<name>S5T9M5_9GAMM</name>
<proteinExistence type="predicted"/>
<dbReference type="AlphaFoldDB" id="S5T9M5"/>
<dbReference type="eggNOG" id="ENOG50333VN">
    <property type="taxonomic scope" value="Bacteria"/>
</dbReference>
<dbReference type="KEGG" id="cza:CYCME_2112"/>
<evidence type="ECO:0000313" key="2">
    <source>
        <dbReference type="Proteomes" id="UP000015380"/>
    </source>
</evidence>
<keyword evidence="2" id="KW-1185">Reference proteome</keyword>
<organism evidence="1 2">
    <name type="scientific">Cycloclasticus zancles 78-ME</name>
    <dbReference type="NCBI Taxonomy" id="1198232"/>
    <lineage>
        <taxon>Bacteria</taxon>
        <taxon>Pseudomonadati</taxon>
        <taxon>Pseudomonadota</taxon>
        <taxon>Gammaproteobacteria</taxon>
        <taxon>Thiotrichales</taxon>
        <taxon>Piscirickettsiaceae</taxon>
        <taxon>Cycloclasticus</taxon>
    </lineage>
</organism>
<reference evidence="2" key="2">
    <citation type="journal article" date="2016" name="Environ. Microbiol. Rep.">
        <title>Analysis of defence systems and a conjugative IncP-1 plasmid in the marine polyaromatic hydrocarbons-degrading bacterium Cycloclasticus sp. 78-ME.</title>
        <authorList>
            <person name="Yakimov M.M."/>
            <person name="Crisafi F."/>
            <person name="Messina E."/>
            <person name="Smedile F."/>
            <person name="Lopatina A."/>
            <person name="Denaro R."/>
            <person name="Pieper D.H."/>
            <person name="Golyshin P.N."/>
            <person name="Giuliano L."/>
        </authorList>
    </citation>
    <scope>NUCLEOTIDE SEQUENCE [LARGE SCALE GENOMIC DNA]</scope>
    <source>
        <strain evidence="2">78-ME</strain>
    </source>
</reference>
<accession>S5T9M5</accession>